<gene>
    <name evidence="8" type="ORF">A3A93_01645</name>
</gene>
<evidence type="ECO:0000256" key="5">
    <source>
        <dbReference type="ARBA" id="ARBA00023284"/>
    </source>
</evidence>
<organism evidence="8 9">
    <name type="scientific">Candidatus Roizmanbacteria bacterium RIFCSPLOWO2_01_FULL_38_12</name>
    <dbReference type="NCBI Taxonomy" id="1802061"/>
    <lineage>
        <taxon>Bacteria</taxon>
        <taxon>Candidatus Roizmaniibacteriota</taxon>
    </lineage>
</organism>
<proteinExistence type="inferred from homology"/>
<evidence type="ECO:0000256" key="6">
    <source>
        <dbReference type="SAM" id="Phobius"/>
    </source>
</evidence>
<sequence length="258" mass="28491">MVLKKSILTVEQSDTKSSNRKSGFDANKLIILALIAVLGLNAYTLFKVNKLEAKQNTIVQAGEPANQPPPQPPQDLSKMPKVMEKDHIRGDINAKILLVEYSDLECPFCKRFHTTMQQVTDEYGSDVAWVYRHFPLSFHQNAQKEDEAAECVGELGGNDAFFSYIDKIFERTTSNGTGFALDQLRPLAEEVGIDGTKFQSCLDSGKYAKHIQDEMVGGTDAGVQGTPGTVIVTKDGKRDFIGGAFPFEDVKRQIDALL</sequence>
<keyword evidence="2" id="KW-0732">Signal</keyword>
<dbReference type="Proteomes" id="UP000177141">
    <property type="component" value="Unassembled WGS sequence"/>
</dbReference>
<dbReference type="PANTHER" id="PTHR13887:SF14">
    <property type="entry name" value="DISULFIDE BOND FORMATION PROTEIN D"/>
    <property type="match status" value="1"/>
</dbReference>
<reference evidence="8 9" key="1">
    <citation type="journal article" date="2016" name="Nat. Commun.">
        <title>Thousands of microbial genomes shed light on interconnected biogeochemical processes in an aquifer system.</title>
        <authorList>
            <person name="Anantharaman K."/>
            <person name="Brown C.T."/>
            <person name="Hug L.A."/>
            <person name="Sharon I."/>
            <person name="Castelle C.J."/>
            <person name="Probst A.J."/>
            <person name="Thomas B.C."/>
            <person name="Singh A."/>
            <person name="Wilkins M.J."/>
            <person name="Karaoz U."/>
            <person name="Brodie E.L."/>
            <person name="Williams K.H."/>
            <person name="Hubbard S.S."/>
            <person name="Banfield J.F."/>
        </authorList>
    </citation>
    <scope>NUCLEOTIDE SEQUENCE [LARGE SCALE GENOMIC DNA]</scope>
</reference>
<name>A0A1F7IY85_9BACT</name>
<feature type="domain" description="Thioredoxin" evidence="7">
    <location>
        <begin position="59"/>
        <end position="258"/>
    </location>
</feature>
<keyword evidence="3" id="KW-0560">Oxidoreductase</keyword>
<accession>A0A1F7IY85</accession>
<comment type="similarity">
    <text evidence="1">Belongs to the thioredoxin family. DsbA subfamily.</text>
</comment>
<evidence type="ECO:0000313" key="8">
    <source>
        <dbReference type="EMBL" id="OGK48323.1"/>
    </source>
</evidence>
<evidence type="ECO:0000259" key="7">
    <source>
        <dbReference type="PROSITE" id="PS51352"/>
    </source>
</evidence>
<dbReference type="SUPFAM" id="SSF52833">
    <property type="entry name" value="Thioredoxin-like"/>
    <property type="match status" value="1"/>
</dbReference>
<dbReference type="InterPro" id="IPR036249">
    <property type="entry name" value="Thioredoxin-like_sf"/>
</dbReference>
<keyword evidence="4" id="KW-1015">Disulfide bond</keyword>
<keyword evidence="6" id="KW-0472">Membrane</keyword>
<dbReference type="InterPro" id="IPR012336">
    <property type="entry name" value="Thioredoxin-like_fold"/>
</dbReference>
<dbReference type="PANTHER" id="PTHR13887">
    <property type="entry name" value="GLUTATHIONE S-TRANSFERASE KAPPA"/>
    <property type="match status" value="1"/>
</dbReference>
<dbReference type="EMBL" id="MGAL01000017">
    <property type="protein sequence ID" value="OGK48323.1"/>
    <property type="molecule type" value="Genomic_DNA"/>
</dbReference>
<evidence type="ECO:0000256" key="4">
    <source>
        <dbReference type="ARBA" id="ARBA00023157"/>
    </source>
</evidence>
<dbReference type="Gene3D" id="3.40.30.10">
    <property type="entry name" value="Glutaredoxin"/>
    <property type="match status" value="1"/>
</dbReference>
<dbReference type="InterPro" id="IPR013766">
    <property type="entry name" value="Thioredoxin_domain"/>
</dbReference>
<evidence type="ECO:0000256" key="1">
    <source>
        <dbReference type="ARBA" id="ARBA00005791"/>
    </source>
</evidence>
<evidence type="ECO:0000313" key="9">
    <source>
        <dbReference type="Proteomes" id="UP000177141"/>
    </source>
</evidence>
<dbReference type="STRING" id="1802061.A3A93_01645"/>
<evidence type="ECO:0000256" key="2">
    <source>
        <dbReference type="ARBA" id="ARBA00022729"/>
    </source>
</evidence>
<feature type="transmembrane region" description="Helical" evidence="6">
    <location>
        <begin position="29"/>
        <end position="46"/>
    </location>
</feature>
<keyword evidence="6" id="KW-0812">Transmembrane</keyword>
<keyword evidence="6" id="KW-1133">Transmembrane helix</keyword>
<dbReference type="Pfam" id="PF13462">
    <property type="entry name" value="Thioredoxin_4"/>
    <property type="match status" value="1"/>
</dbReference>
<dbReference type="PROSITE" id="PS51352">
    <property type="entry name" value="THIOREDOXIN_2"/>
    <property type="match status" value="1"/>
</dbReference>
<evidence type="ECO:0000256" key="3">
    <source>
        <dbReference type="ARBA" id="ARBA00023002"/>
    </source>
</evidence>
<dbReference type="AlphaFoldDB" id="A0A1F7IY85"/>
<protein>
    <recommendedName>
        <fullName evidence="7">Thioredoxin domain-containing protein</fullName>
    </recommendedName>
</protein>
<comment type="caution">
    <text evidence="8">The sequence shown here is derived from an EMBL/GenBank/DDBJ whole genome shotgun (WGS) entry which is preliminary data.</text>
</comment>
<keyword evidence="5" id="KW-0676">Redox-active center</keyword>
<dbReference type="GO" id="GO:0016491">
    <property type="term" value="F:oxidoreductase activity"/>
    <property type="evidence" value="ECO:0007669"/>
    <property type="project" value="UniProtKB-KW"/>
</dbReference>